<keyword evidence="3" id="KW-1185">Reference proteome</keyword>
<dbReference type="InterPro" id="IPR011989">
    <property type="entry name" value="ARM-like"/>
</dbReference>
<comment type="caution">
    <text evidence="2">The sequence shown here is derived from an EMBL/GenBank/DDBJ whole genome shotgun (WGS) entry which is preliminary data.</text>
</comment>
<evidence type="ECO:0008006" key="4">
    <source>
        <dbReference type="Google" id="ProtNLM"/>
    </source>
</evidence>
<dbReference type="SUPFAM" id="SSF48371">
    <property type="entry name" value="ARM repeat"/>
    <property type="match status" value="1"/>
</dbReference>
<dbReference type="RefSeq" id="WP_215871213.1">
    <property type="nucleotide sequence ID" value="NZ_JAAXYO010000084.1"/>
</dbReference>
<proteinExistence type="predicted"/>
<feature type="transmembrane region" description="Helical" evidence="1">
    <location>
        <begin position="16"/>
        <end position="34"/>
    </location>
</feature>
<protein>
    <recommendedName>
        <fullName evidence="4">HEAT repeat domain-containing protein</fullName>
    </recommendedName>
</protein>
<gene>
    <name evidence="2" type="ORF">HFQ13_06460</name>
</gene>
<evidence type="ECO:0000313" key="3">
    <source>
        <dbReference type="Proteomes" id="UP001197378"/>
    </source>
</evidence>
<reference evidence="2" key="1">
    <citation type="journal article" date="2021" name="ISME J.">
        <title>Genomic evolution of the class Acidithiobacillia: deep-branching Proteobacteria living in extreme acidic conditions.</title>
        <authorList>
            <person name="Moya-Beltran A."/>
            <person name="Beard S."/>
            <person name="Rojas-Villalobos C."/>
            <person name="Issotta F."/>
            <person name="Gallardo Y."/>
            <person name="Ulloa R."/>
            <person name="Giaveno A."/>
            <person name="Degli Esposti M."/>
            <person name="Johnson D.B."/>
            <person name="Quatrini R."/>
        </authorList>
    </citation>
    <scope>NUCLEOTIDE SEQUENCE</scope>
    <source>
        <strain evidence="2">VAN18-1</strain>
    </source>
</reference>
<dbReference type="InterPro" id="IPR016024">
    <property type="entry name" value="ARM-type_fold"/>
</dbReference>
<sequence>MDLLANGGVSIEVLEIAVLSVVLLFVMDVIILVYSKNRAEKISSNYLLERDTFIQVLRDSLSNSSISMFQNLDSISYDALTEAIHVVCLEGAGNIERLQPVITGSGIVSHYLKQISDASSRPYQRAHGYLHLSRLPVVTLKPQLAAAIDRELARESSQEGANVAKAVGLLVASQLCTTATDLHHFMERLAEGELFAAGFVEGLTYRAIDTVTKHIGREATESVCLSLLPSLATAKALQYAVIATAGRLALTRLAGPIAELDVQEKNDNILKISCLRSLAAMRAQGPGLDEVIQGDILHADWRVRATACTTAATLALRGSVHLLEKALSDEAYYVRLNAARALSTLGASQVLETYAYPGAAGDTPSDSYRTSVCLYVLNRMTPNDSVRRSISY</sequence>
<evidence type="ECO:0000313" key="2">
    <source>
        <dbReference type="EMBL" id="MBU2787847.1"/>
    </source>
</evidence>
<dbReference type="Pfam" id="PF13646">
    <property type="entry name" value="HEAT_2"/>
    <property type="match status" value="1"/>
</dbReference>
<accession>A0AAE2YPB7</accession>
<keyword evidence="1" id="KW-0812">Transmembrane</keyword>
<dbReference type="EMBL" id="JAAXYO010000084">
    <property type="protein sequence ID" value="MBU2787847.1"/>
    <property type="molecule type" value="Genomic_DNA"/>
</dbReference>
<name>A0AAE2YPB7_9PROT</name>
<keyword evidence="1" id="KW-1133">Transmembrane helix</keyword>
<keyword evidence="1" id="KW-0472">Membrane</keyword>
<organism evidence="2 3">
    <name type="scientific">Igneacidithiobacillus copahuensis</name>
    <dbReference type="NCBI Taxonomy" id="2724909"/>
    <lineage>
        <taxon>Bacteria</taxon>
        <taxon>Pseudomonadati</taxon>
        <taxon>Pseudomonadota</taxon>
        <taxon>Acidithiobacillia</taxon>
        <taxon>Acidithiobacillales</taxon>
        <taxon>Acidithiobacillaceae</taxon>
        <taxon>Igneacidithiobacillus</taxon>
    </lineage>
</organism>
<dbReference type="Proteomes" id="UP001197378">
    <property type="component" value="Unassembled WGS sequence"/>
</dbReference>
<dbReference type="AlphaFoldDB" id="A0AAE2YPB7"/>
<dbReference type="Gene3D" id="1.25.10.10">
    <property type="entry name" value="Leucine-rich Repeat Variant"/>
    <property type="match status" value="1"/>
</dbReference>
<evidence type="ECO:0000256" key="1">
    <source>
        <dbReference type="SAM" id="Phobius"/>
    </source>
</evidence>